<reference evidence="3" key="1">
    <citation type="journal article" date="2019" name="Int. J. Syst. Evol. Microbiol.">
        <title>The Global Catalogue of Microorganisms (GCM) 10K type strain sequencing project: providing services to taxonomists for standard genome sequencing and annotation.</title>
        <authorList>
            <consortium name="The Broad Institute Genomics Platform"/>
            <consortium name="The Broad Institute Genome Sequencing Center for Infectious Disease"/>
            <person name="Wu L."/>
            <person name="Ma J."/>
        </authorList>
    </citation>
    <scope>NUCLEOTIDE SEQUENCE [LARGE SCALE GENOMIC DNA]</scope>
    <source>
        <strain evidence="3">CGMCC 4.7289</strain>
    </source>
</reference>
<dbReference type="EMBL" id="JBHSAY010000023">
    <property type="protein sequence ID" value="MFC4135636.1"/>
    <property type="molecule type" value="Genomic_DNA"/>
</dbReference>
<keyword evidence="1" id="KW-0472">Membrane</keyword>
<comment type="caution">
    <text evidence="2">The sequence shown here is derived from an EMBL/GenBank/DDBJ whole genome shotgun (WGS) entry which is preliminary data.</text>
</comment>
<evidence type="ECO:0000256" key="1">
    <source>
        <dbReference type="SAM" id="Phobius"/>
    </source>
</evidence>
<gene>
    <name evidence="2" type="ORF">ACFOZ4_33900</name>
</gene>
<dbReference type="RefSeq" id="WP_253750043.1">
    <property type="nucleotide sequence ID" value="NZ_JAMZDZ010000001.1"/>
</dbReference>
<accession>A0ABV8LZ53</accession>
<evidence type="ECO:0000313" key="2">
    <source>
        <dbReference type="EMBL" id="MFC4135636.1"/>
    </source>
</evidence>
<keyword evidence="1" id="KW-0812">Transmembrane</keyword>
<feature type="transmembrane region" description="Helical" evidence="1">
    <location>
        <begin position="12"/>
        <end position="31"/>
    </location>
</feature>
<dbReference type="Gene3D" id="3.40.50.2300">
    <property type="match status" value="1"/>
</dbReference>
<proteinExistence type="predicted"/>
<dbReference type="Proteomes" id="UP001595816">
    <property type="component" value="Unassembled WGS sequence"/>
</dbReference>
<protein>
    <recommendedName>
        <fullName evidence="4">BMP family ABC transporter substrate-binding protein</fullName>
    </recommendedName>
</protein>
<keyword evidence="3" id="KW-1185">Reference proteome</keyword>
<organism evidence="2 3">
    <name type="scientific">Hamadaea flava</name>
    <dbReference type="NCBI Taxonomy" id="1742688"/>
    <lineage>
        <taxon>Bacteria</taxon>
        <taxon>Bacillati</taxon>
        <taxon>Actinomycetota</taxon>
        <taxon>Actinomycetes</taxon>
        <taxon>Micromonosporales</taxon>
        <taxon>Micromonosporaceae</taxon>
        <taxon>Hamadaea</taxon>
    </lineage>
</organism>
<evidence type="ECO:0000313" key="3">
    <source>
        <dbReference type="Proteomes" id="UP001595816"/>
    </source>
</evidence>
<name>A0ABV8LZ53_9ACTN</name>
<sequence length="173" mass="18067">MFARLFEGVRRWYWLAGGGLILIVIAAFVLWPGGEEEPRSRQYRDVSACLLTDSAGINSAEAKPVWAGMQDASLKTLGQVRFLSIAGPQDVTNGRTFVNTLVLGKCAVIVAAGKLPVETVSAVARESPNQKFVIVVSSGSTPEPGVGNVSVVSASGDDATRTAVSSAVADSLS</sequence>
<keyword evidence="1" id="KW-1133">Transmembrane helix</keyword>
<evidence type="ECO:0008006" key="4">
    <source>
        <dbReference type="Google" id="ProtNLM"/>
    </source>
</evidence>